<feature type="domain" description="OmpR/PhoB-type" evidence="9">
    <location>
        <begin position="127"/>
        <end position="224"/>
    </location>
</feature>
<dbReference type="Gene3D" id="3.40.50.2300">
    <property type="match status" value="1"/>
</dbReference>
<gene>
    <name evidence="10" type="primary">graR_3</name>
    <name evidence="10" type="ORF">CLTHE_19390</name>
</gene>
<dbReference type="InterPro" id="IPR011006">
    <property type="entry name" value="CheY-like_superfamily"/>
</dbReference>
<evidence type="ECO:0000313" key="10">
    <source>
        <dbReference type="EMBL" id="OPX47376.1"/>
    </source>
</evidence>
<dbReference type="RefSeq" id="WP_080023230.1">
    <property type="nucleotide sequence ID" value="NZ_LTAY01000048.1"/>
</dbReference>
<keyword evidence="4" id="KW-0804">Transcription</keyword>
<dbReference type="InterPro" id="IPR039420">
    <property type="entry name" value="WalR-like"/>
</dbReference>
<dbReference type="PROSITE" id="PS51755">
    <property type="entry name" value="OMPR_PHOB"/>
    <property type="match status" value="1"/>
</dbReference>
<dbReference type="GO" id="GO:0006355">
    <property type="term" value="P:regulation of DNA-templated transcription"/>
    <property type="evidence" value="ECO:0007669"/>
    <property type="project" value="InterPro"/>
</dbReference>
<protein>
    <recommendedName>
        <fullName evidence="1">Stage 0 sporulation protein A homolog</fullName>
    </recommendedName>
</protein>
<dbReference type="CDD" id="cd00383">
    <property type="entry name" value="trans_reg_C"/>
    <property type="match status" value="1"/>
</dbReference>
<evidence type="ECO:0000256" key="2">
    <source>
        <dbReference type="ARBA" id="ARBA00023015"/>
    </source>
</evidence>
<evidence type="ECO:0000259" key="9">
    <source>
        <dbReference type="PROSITE" id="PS51755"/>
    </source>
</evidence>
<dbReference type="Pfam" id="PF00486">
    <property type="entry name" value="Trans_reg_C"/>
    <property type="match status" value="1"/>
</dbReference>
<feature type="domain" description="Response regulatory" evidence="8">
    <location>
        <begin position="3"/>
        <end position="116"/>
    </location>
</feature>
<dbReference type="PANTHER" id="PTHR48111:SF43">
    <property type="entry name" value="STAGE 0 SPORULATION PROTEIN A HOMOLOG"/>
    <property type="match status" value="1"/>
</dbReference>
<accession>A0A1V4SU10</accession>
<dbReference type="GO" id="GO:0032993">
    <property type="term" value="C:protein-DNA complex"/>
    <property type="evidence" value="ECO:0007669"/>
    <property type="project" value="TreeGrafter"/>
</dbReference>
<dbReference type="SMART" id="SM00862">
    <property type="entry name" value="Trans_reg_C"/>
    <property type="match status" value="1"/>
</dbReference>
<dbReference type="SUPFAM" id="SSF52172">
    <property type="entry name" value="CheY-like"/>
    <property type="match status" value="1"/>
</dbReference>
<evidence type="ECO:0000256" key="3">
    <source>
        <dbReference type="ARBA" id="ARBA00023125"/>
    </source>
</evidence>
<evidence type="ECO:0000313" key="11">
    <source>
        <dbReference type="Proteomes" id="UP000191448"/>
    </source>
</evidence>
<feature type="DNA-binding region" description="OmpR/PhoB-type" evidence="7">
    <location>
        <begin position="127"/>
        <end position="224"/>
    </location>
</feature>
<dbReference type="PANTHER" id="PTHR48111">
    <property type="entry name" value="REGULATOR OF RPOS"/>
    <property type="match status" value="1"/>
</dbReference>
<dbReference type="GO" id="GO:0000976">
    <property type="term" value="F:transcription cis-regulatory region binding"/>
    <property type="evidence" value="ECO:0007669"/>
    <property type="project" value="TreeGrafter"/>
</dbReference>
<dbReference type="Proteomes" id="UP000191448">
    <property type="component" value="Unassembled WGS sequence"/>
</dbReference>
<dbReference type="OrthoDB" id="9790442at2"/>
<dbReference type="Gene3D" id="1.10.10.10">
    <property type="entry name" value="Winged helix-like DNA-binding domain superfamily/Winged helix DNA-binding domain"/>
    <property type="match status" value="1"/>
</dbReference>
<dbReference type="EMBL" id="LTAY01000048">
    <property type="protein sequence ID" value="OPX47376.1"/>
    <property type="molecule type" value="Genomic_DNA"/>
</dbReference>
<keyword evidence="6" id="KW-0597">Phosphoprotein</keyword>
<dbReference type="PROSITE" id="PS50110">
    <property type="entry name" value="RESPONSE_REGULATORY"/>
    <property type="match status" value="1"/>
</dbReference>
<comment type="caution">
    <text evidence="10">The sequence shown here is derived from an EMBL/GenBank/DDBJ whole genome shotgun (WGS) entry which is preliminary data.</text>
</comment>
<dbReference type="GO" id="GO:0000156">
    <property type="term" value="F:phosphorelay response regulator activity"/>
    <property type="evidence" value="ECO:0007669"/>
    <property type="project" value="TreeGrafter"/>
</dbReference>
<dbReference type="Gene3D" id="6.10.250.690">
    <property type="match status" value="1"/>
</dbReference>
<evidence type="ECO:0000256" key="6">
    <source>
        <dbReference type="PROSITE-ProRule" id="PRU00169"/>
    </source>
</evidence>
<evidence type="ECO:0000259" key="8">
    <source>
        <dbReference type="PROSITE" id="PS50110"/>
    </source>
</evidence>
<evidence type="ECO:0000256" key="5">
    <source>
        <dbReference type="ARBA" id="ARBA00024867"/>
    </source>
</evidence>
<organism evidence="10 11">
    <name type="scientific">Clostridium thermobutyricum DSM 4928</name>
    <dbReference type="NCBI Taxonomy" id="1121339"/>
    <lineage>
        <taxon>Bacteria</taxon>
        <taxon>Bacillati</taxon>
        <taxon>Bacillota</taxon>
        <taxon>Clostridia</taxon>
        <taxon>Eubacteriales</taxon>
        <taxon>Clostridiaceae</taxon>
        <taxon>Clostridium</taxon>
    </lineage>
</organism>
<keyword evidence="2" id="KW-0805">Transcription regulation</keyword>
<feature type="modified residue" description="4-aspartylphosphate" evidence="6">
    <location>
        <position position="52"/>
    </location>
</feature>
<evidence type="ECO:0000256" key="4">
    <source>
        <dbReference type="ARBA" id="ARBA00023163"/>
    </source>
</evidence>
<evidence type="ECO:0000256" key="1">
    <source>
        <dbReference type="ARBA" id="ARBA00018672"/>
    </source>
</evidence>
<dbReference type="GO" id="GO:0005829">
    <property type="term" value="C:cytosol"/>
    <property type="evidence" value="ECO:0007669"/>
    <property type="project" value="TreeGrafter"/>
</dbReference>
<sequence length="224" mass="25904">MAKIAVIEDDLIIRDEIIKAIGRYGYEGVVLNDFENIIEEIKSVEKDLILLDINLPYFDGYTICREIRKFSNVPIIIVTSRNSDMDELMSINIGADDFVTKPYNLQVLLARIERLLIRSGLKNNEQNEKIEYKGMELNLSKGVITYNGSEIDLTKNEIKIITYLMKNKGTIVSREDLMKYLWDSDYFVDDNTLSVNITRIRKKLLDFGLENVIETKRGMGYIMP</sequence>
<name>A0A1V4SU10_9CLOT</name>
<comment type="function">
    <text evidence="5">May play the central regulatory role in sporulation. It may be an element of the effector pathway responsible for the activation of sporulation genes in response to nutritional stress. Spo0A may act in concert with spo0H (a sigma factor) to control the expression of some genes that are critical to the sporulation process.</text>
</comment>
<dbReference type="Pfam" id="PF00072">
    <property type="entry name" value="Response_reg"/>
    <property type="match status" value="1"/>
</dbReference>
<dbReference type="InterPro" id="IPR001789">
    <property type="entry name" value="Sig_transdc_resp-reg_receiver"/>
</dbReference>
<evidence type="ECO:0000256" key="7">
    <source>
        <dbReference type="PROSITE-ProRule" id="PRU01091"/>
    </source>
</evidence>
<reference evidence="10 11" key="1">
    <citation type="submission" date="2016-02" db="EMBL/GenBank/DDBJ databases">
        <title>Genome sequence of Clostridium thermobutyricum DSM 4928.</title>
        <authorList>
            <person name="Poehlein A."/>
            <person name="Daniel R."/>
        </authorList>
    </citation>
    <scope>NUCLEOTIDE SEQUENCE [LARGE SCALE GENOMIC DNA]</scope>
    <source>
        <strain evidence="10 11">DSM 4928</strain>
    </source>
</reference>
<proteinExistence type="predicted"/>
<dbReference type="InterPro" id="IPR001867">
    <property type="entry name" value="OmpR/PhoB-type_DNA-bd"/>
</dbReference>
<dbReference type="SMART" id="SM00448">
    <property type="entry name" value="REC"/>
    <property type="match status" value="1"/>
</dbReference>
<keyword evidence="3 7" id="KW-0238">DNA-binding</keyword>
<dbReference type="AlphaFoldDB" id="A0A1V4SU10"/>
<dbReference type="InterPro" id="IPR036388">
    <property type="entry name" value="WH-like_DNA-bd_sf"/>
</dbReference>